<sequence>MADKEKFFTARGYEISADEDTLTPSMEDYIEMIYRLSGNVGHTRTHDLASSLNVQPPSVTKMIQKLNDKNLIVYEKYGNIQLTVQGQELGKYFLERHNIVKNFLIVLGIEENVQKHVEQIEHYIGWNTFQAFQTFVEFMEENEHIQKQYITFRNNREKFLLSEKNTL</sequence>
<reference evidence="13 14" key="1">
    <citation type="submission" date="2016-09" db="EMBL/GenBank/DDBJ databases">
        <title>Desulfuribacillus arsenicus sp. nov., an obligately anaerobic, dissimilatory arsenic- and antimonate-reducing bacterium isolated from anoxic sediments.</title>
        <authorList>
            <person name="Abin C.A."/>
            <person name="Hollibaugh J.T."/>
        </authorList>
    </citation>
    <scope>NUCLEOTIDE SEQUENCE [LARGE SCALE GENOMIC DNA]</scope>
    <source>
        <strain evidence="13 14">MLFW-2</strain>
    </source>
</reference>
<dbReference type="InterPro" id="IPR036388">
    <property type="entry name" value="WH-like_DNA-bd_sf"/>
</dbReference>
<keyword evidence="7 13" id="KW-0238">DNA-binding</keyword>
<keyword evidence="8" id="KW-0010">Activator</keyword>
<dbReference type="PANTHER" id="PTHR33238:SF11">
    <property type="entry name" value="TRANSCRIPTIONAL REGULATOR MNTR"/>
    <property type="match status" value="1"/>
</dbReference>
<evidence type="ECO:0000256" key="3">
    <source>
        <dbReference type="ARBA" id="ARBA00011738"/>
    </source>
</evidence>
<dbReference type="InterPro" id="IPR022687">
    <property type="entry name" value="HTH_DTXR"/>
</dbReference>
<dbReference type="InterPro" id="IPR001367">
    <property type="entry name" value="Fe_dep_repressor"/>
</dbReference>
<dbReference type="GO" id="GO:0046983">
    <property type="term" value="F:protein dimerization activity"/>
    <property type="evidence" value="ECO:0007669"/>
    <property type="project" value="InterPro"/>
</dbReference>
<evidence type="ECO:0000256" key="2">
    <source>
        <dbReference type="ARBA" id="ARBA00007871"/>
    </source>
</evidence>
<protein>
    <recommendedName>
        <fullName evidence="11">Manganese transport regulator</fullName>
    </recommendedName>
</protein>
<dbReference type="PANTHER" id="PTHR33238">
    <property type="entry name" value="IRON (METAL) DEPENDENT REPRESSOR, DTXR FAMILY"/>
    <property type="match status" value="1"/>
</dbReference>
<dbReference type="NCBIfam" id="NF003025">
    <property type="entry name" value="PRK03902.1"/>
    <property type="match status" value="1"/>
</dbReference>
<dbReference type="InterPro" id="IPR036390">
    <property type="entry name" value="WH_DNA-bd_sf"/>
</dbReference>
<keyword evidence="14" id="KW-1185">Reference proteome</keyword>
<feature type="domain" description="HTH dtxR-type" evidence="12">
    <location>
        <begin position="22"/>
        <end position="83"/>
    </location>
</feature>
<evidence type="ECO:0000313" key="14">
    <source>
        <dbReference type="Proteomes" id="UP000095255"/>
    </source>
</evidence>
<dbReference type="Pfam" id="PF01325">
    <property type="entry name" value="Fe_dep_repress"/>
    <property type="match status" value="1"/>
</dbReference>
<dbReference type="STRING" id="1390249.BHU72_00935"/>
<name>A0A1E5L9P6_9FIRM</name>
<evidence type="ECO:0000256" key="4">
    <source>
        <dbReference type="ARBA" id="ARBA00022490"/>
    </source>
</evidence>
<dbReference type="SUPFAM" id="SSF46785">
    <property type="entry name" value="Winged helix' DNA-binding domain"/>
    <property type="match status" value="1"/>
</dbReference>
<comment type="subcellular location">
    <subcellularLocation>
        <location evidence="1">Cytoplasm</location>
    </subcellularLocation>
</comment>
<evidence type="ECO:0000313" key="13">
    <source>
        <dbReference type="EMBL" id="OEH86861.1"/>
    </source>
</evidence>
<evidence type="ECO:0000256" key="5">
    <source>
        <dbReference type="ARBA" id="ARBA00022491"/>
    </source>
</evidence>
<dbReference type="SUPFAM" id="SSF47979">
    <property type="entry name" value="Iron-dependent repressor protein, dimerization domain"/>
    <property type="match status" value="1"/>
</dbReference>
<gene>
    <name evidence="13" type="ORF">BHU72_00935</name>
</gene>
<dbReference type="PROSITE" id="PS50944">
    <property type="entry name" value="HTH_DTXR"/>
    <property type="match status" value="1"/>
</dbReference>
<organism evidence="13 14">
    <name type="scientific">Desulfuribacillus stibiiarsenatis</name>
    <dbReference type="NCBI Taxonomy" id="1390249"/>
    <lineage>
        <taxon>Bacteria</taxon>
        <taxon>Bacillati</taxon>
        <taxon>Bacillota</taxon>
        <taxon>Desulfuribacillia</taxon>
        <taxon>Desulfuribacillales</taxon>
        <taxon>Desulfuribacillaceae</taxon>
        <taxon>Desulfuribacillus</taxon>
    </lineage>
</organism>
<dbReference type="SMART" id="SM00529">
    <property type="entry name" value="HTH_DTXR"/>
    <property type="match status" value="1"/>
</dbReference>
<accession>A0A1E5L9P6</accession>
<comment type="subunit">
    <text evidence="3">Homodimer.</text>
</comment>
<evidence type="ECO:0000256" key="11">
    <source>
        <dbReference type="ARBA" id="ARBA00032593"/>
    </source>
</evidence>
<dbReference type="Pfam" id="PF02742">
    <property type="entry name" value="Fe_dep_repr_C"/>
    <property type="match status" value="1"/>
</dbReference>
<evidence type="ECO:0000256" key="10">
    <source>
        <dbReference type="ARBA" id="ARBA00023211"/>
    </source>
</evidence>
<dbReference type="GO" id="GO:0046914">
    <property type="term" value="F:transition metal ion binding"/>
    <property type="evidence" value="ECO:0007669"/>
    <property type="project" value="InterPro"/>
</dbReference>
<dbReference type="Proteomes" id="UP000095255">
    <property type="component" value="Unassembled WGS sequence"/>
</dbReference>
<dbReference type="EMBL" id="MJAT01000001">
    <property type="protein sequence ID" value="OEH86861.1"/>
    <property type="molecule type" value="Genomic_DNA"/>
</dbReference>
<evidence type="ECO:0000256" key="1">
    <source>
        <dbReference type="ARBA" id="ARBA00004496"/>
    </source>
</evidence>
<evidence type="ECO:0000256" key="7">
    <source>
        <dbReference type="ARBA" id="ARBA00023125"/>
    </source>
</evidence>
<evidence type="ECO:0000256" key="6">
    <source>
        <dbReference type="ARBA" id="ARBA00023015"/>
    </source>
</evidence>
<dbReference type="InterPro" id="IPR050536">
    <property type="entry name" value="DtxR_MntR_Metal-Reg"/>
</dbReference>
<dbReference type="GO" id="GO:0003700">
    <property type="term" value="F:DNA-binding transcription factor activity"/>
    <property type="evidence" value="ECO:0007669"/>
    <property type="project" value="InterPro"/>
</dbReference>
<dbReference type="AlphaFoldDB" id="A0A1E5L9P6"/>
<dbReference type="Gene3D" id="1.10.10.10">
    <property type="entry name" value="Winged helix-like DNA-binding domain superfamily/Winged helix DNA-binding domain"/>
    <property type="match status" value="1"/>
</dbReference>
<dbReference type="InterPro" id="IPR036421">
    <property type="entry name" value="Fe_dep_repressor_sf"/>
</dbReference>
<keyword evidence="9" id="KW-0804">Transcription</keyword>
<keyword evidence="6" id="KW-0805">Transcription regulation</keyword>
<keyword evidence="5" id="KW-0678">Repressor</keyword>
<comment type="caution">
    <text evidence="13">The sequence shown here is derived from an EMBL/GenBank/DDBJ whole genome shotgun (WGS) entry which is preliminary data.</text>
</comment>
<dbReference type="GO" id="GO:0005737">
    <property type="term" value="C:cytoplasm"/>
    <property type="evidence" value="ECO:0007669"/>
    <property type="project" value="UniProtKB-SubCell"/>
</dbReference>
<evidence type="ECO:0000256" key="8">
    <source>
        <dbReference type="ARBA" id="ARBA00023159"/>
    </source>
</evidence>
<evidence type="ECO:0000259" key="12">
    <source>
        <dbReference type="PROSITE" id="PS50944"/>
    </source>
</evidence>
<comment type="similarity">
    <text evidence="2">Belongs to the DtxR/MntR family.</text>
</comment>
<dbReference type="RefSeq" id="WP_069700739.1">
    <property type="nucleotide sequence ID" value="NZ_MJAT01000001.1"/>
</dbReference>
<keyword evidence="4" id="KW-0963">Cytoplasm</keyword>
<dbReference type="FunFam" id="1.10.10.10:FF:000189">
    <property type="entry name" value="HTH-type transcriptional regulator MntR"/>
    <property type="match status" value="1"/>
</dbReference>
<dbReference type="InterPro" id="IPR022689">
    <property type="entry name" value="Iron_dep_repressor"/>
</dbReference>
<dbReference type="Gene3D" id="1.10.60.10">
    <property type="entry name" value="Iron dependent repressor, metal binding and dimerisation domain"/>
    <property type="match status" value="1"/>
</dbReference>
<proteinExistence type="inferred from homology"/>
<evidence type="ECO:0000256" key="9">
    <source>
        <dbReference type="ARBA" id="ARBA00023163"/>
    </source>
</evidence>
<keyword evidence="10" id="KW-0464">Manganese</keyword>
<dbReference type="GO" id="GO:0003677">
    <property type="term" value="F:DNA binding"/>
    <property type="evidence" value="ECO:0007669"/>
    <property type="project" value="UniProtKB-KW"/>
</dbReference>